<keyword evidence="1" id="KW-0378">Hydrolase</keyword>
<evidence type="ECO:0000313" key="2">
    <source>
        <dbReference type="Proteomes" id="UP001470288"/>
    </source>
</evidence>
<dbReference type="EMBL" id="JBBMFC010000013">
    <property type="protein sequence ID" value="MEQ2578882.1"/>
    <property type="molecule type" value="Genomic_DNA"/>
</dbReference>
<dbReference type="SUPFAM" id="SSF56784">
    <property type="entry name" value="HAD-like"/>
    <property type="match status" value="1"/>
</dbReference>
<organism evidence="1 2">
    <name type="scientific">Hominiventricola aquisgranensis</name>
    <dbReference type="NCBI Taxonomy" id="3133164"/>
    <lineage>
        <taxon>Bacteria</taxon>
        <taxon>Bacillati</taxon>
        <taxon>Bacillota</taxon>
        <taxon>Clostridia</taxon>
        <taxon>Lachnospirales</taxon>
        <taxon>Lachnospiraceae</taxon>
        <taxon>Hominiventricola</taxon>
    </lineage>
</organism>
<keyword evidence="2" id="KW-1185">Reference proteome</keyword>
<dbReference type="InterPro" id="IPR000150">
    <property type="entry name" value="Cof"/>
</dbReference>
<dbReference type="GO" id="GO:0016787">
    <property type="term" value="F:hydrolase activity"/>
    <property type="evidence" value="ECO:0007669"/>
    <property type="project" value="UniProtKB-KW"/>
</dbReference>
<comment type="caution">
    <text evidence="1">The sequence shown here is derived from an EMBL/GenBank/DDBJ whole genome shotgun (WGS) entry which is preliminary data.</text>
</comment>
<dbReference type="PANTHER" id="PTHR10000">
    <property type="entry name" value="PHOSPHOSERINE PHOSPHATASE"/>
    <property type="match status" value="1"/>
</dbReference>
<accession>A0ABV1I115</accession>
<dbReference type="PROSITE" id="PS01229">
    <property type="entry name" value="COF_2"/>
    <property type="match status" value="1"/>
</dbReference>
<sequence length="258" mass="28440">MKNIKIIFFDIDGTLIDVDTKKVTPKMLETLRRLKEKGIIICIATGRAPMAVPTFEGVEFDAILTYNGSYCFNQKEIIYSNPLEQDDVQKMIQNAAVLGRPVSVATKDQLISNGTDEDLDQYYAFGKQTVIISDDFDRVSQGTVYQLLMSCRESDFSTILDGVHGAKITSWWDRAVDIIPATGGKGTGIAKVLKYYGFDQSEALAFGDGNNDVEMFQAVGTGVAMENASEKLKAIATDHCGHVAEDGIYYYCVEHGLI</sequence>
<evidence type="ECO:0000313" key="1">
    <source>
        <dbReference type="EMBL" id="MEQ2578882.1"/>
    </source>
</evidence>
<dbReference type="RefSeq" id="WP_349144423.1">
    <property type="nucleotide sequence ID" value="NZ_JBBMFC010000013.1"/>
</dbReference>
<name>A0ABV1I115_9FIRM</name>
<reference evidence="1 2" key="1">
    <citation type="submission" date="2024-03" db="EMBL/GenBank/DDBJ databases">
        <title>Human intestinal bacterial collection.</title>
        <authorList>
            <person name="Pauvert C."/>
            <person name="Hitch T.C.A."/>
            <person name="Clavel T."/>
        </authorList>
    </citation>
    <scope>NUCLEOTIDE SEQUENCE [LARGE SCALE GENOMIC DNA]</scope>
    <source>
        <strain evidence="1 2">CLA-AA-H78B</strain>
    </source>
</reference>
<dbReference type="SFLD" id="SFLDS00003">
    <property type="entry name" value="Haloacid_Dehalogenase"/>
    <property type="match status" value="1"/>
</dbReference>
<proteinExistence type="predicted"/>
<dbReference type="InterPro" id="IPR006379">
    <property type="entry name" value="HAD-SF_hydro_IIB"/>
</dbReference>
<dbReference type="InterPro" id="IPR036412">
    <property type="entry name" value="HAD-like_sf"/>
</dbReference>
<gene>
    <name evidence="1" type="ORF">WMO62_08520</name>
</gene>
<protein>
    <submittedName>
        <fullName evidence="1">Cof-type HAD-IIB family hydrolase</fullName>
    </submittedName>
</protein>
<dbReference type="InterPro" id="IPR023214">
    <property type="entry name" value="HAD_sf"/>
</dbReference>
<dbReference type="Gene3D" id="3.30.1240.10">
    <property type="match status" value="1"/>
</dbReference>
<dbReference type="Pfam" id="PF08282">
    <property type="entry name" value="Hydrolase_3"/>
    <property type="match status" value="1"/>
</dbReference>
<dbReference type="Proteomes" id="UP001470288">
    <property type="component" value="Unassembled WGS sequence"/>
</dbReference>
<dbReference type="NCBIfam" id="TIGR00099">
    <property type="entry name" value="Cof-subfamily"/>
    <property type="match status" value="1"/>
</dbReference>
<dbReference type="NCBIfam" id="TIGR01484">
    <property type="entry name" value="HAD-SF-IIB"/>
    <property type="match status" value="1"/>
</dbReference>
<dbReference type="PANTHER" id="PTHR10000:SF25">
    <property type="entry name" value="PHOSPHATASE YKRA-RELATED"/>
    <property type="match status" value="1"/>
</dbReference>
<dbReference type="Gene3D" id="3.40.50.1000">
    <property type="entry name" value="HAD superfamily/HAD-like"/>
    <property type="match status" value="1"/>
</dbReference>
<dbReference type="SFLD" id="SFLDG01140">
    <property type="entry name" value="C2.B:_Phosphomannomutase_and_P"/>
    <property type="match status" value="1"/>
</dbReference>